<reference evidence="2" key="1">
    <citation type="submission" date="2025-08" db="UniProtKB">
        <authorList>
            <consortium name="RefSeq"/>
        </authorList>
    </citation>
    <scope>IDENTIFICATION</scope>
    <source>
        <tissue evidence="2">Young leaves</tissue>
    </source>
</reference>
<accession>A0A6J1JWE9</accession>
<sequence length="115" mass="13566">MADCVRCLGLYDGYIYRLHHRHRWLSFPHGKFLALDGNNTHRFLHTCHCFVGKIWMFYKEESWLTAIFWIVLVQTLGSTSTCPFIVKELFKLNSEDPAHLILLKASHRLGYEQII</sequence>
<dbReference type="PANTHER" id="PTHR36318:SF3">
    <property type="entry name" value="OS06G0581300 PROTEIN"/>
    <property type="match status" value="1"/>
</dbReference>
<dbReference type="AlphaFoldDB" id="A0A6J1JWE9"/>
<dbReference type="GeneID" id="111488955"/>
<dbReference type="Pfam" id="PF07343">
    <property type="entry name" value="DUF1475"/>
    <property type="match status" value="1"/>
</dbReference>
<proteinExistence type="predicted"/>
<evidence type="ECO:0000313" key="1">
    <source>
        <dbReference type="Proteomes" id="UP000504608"/>
    </source>
</evidence>
<evidence type="ECO:0000313" key="2">
    <source>
        <dbReference type="RefSeq" id="XP_022992690.1"/>
    </source>
</evidence>
<protein>
    <submittedName>
        <fullName evidence="2">Uncharacterized protein LOC111488955 isoform X2</fullName>
    </submittedName>
</protein>
<dbReference type="RefSeq" id="XP_022992690.1">
    <property type="nucleotide sequence ID" value="XM_023136922.1"/>
</dbReference>
<organism evidence="1 2">
    <name type="scientific">Cucurbita maxima</name>
    <name type="common">Pumpkin</name>
    <name type="synonym">Winter squash</name>
    <dbReference type="NCBI Taxonomy" id="3661"/>
    <lineage>
        <taxon>Eukaryota</taxon>
        <taxon>Viridiplantae</taxon>
        <taxon>Streptophyta</taxon>
        <taxon>Embryophyta</taxon>
        <taxon>Tracheophyta</taxon>
        <taxon>Spermatophyta</taxon>
        <taxon>Magnoliopsida</taxon>
        <taxon>eudicotyledons</taxon>
        <taxon>Gunneridae</taxon>
        <taxon>Pentapetalae</taxon>
        <taxon>rosids</taxon>
        <taxon>fabids</taxon>
        <taxon>Cucurbitales</taxon>
        <taxon>Cucurbitaceae</taxon>
        <taxon>Cucurbiteae</taxon>
        <taxon>Cucurbita</taxon>
    </lineage>
</organism>
<dbReference type="Proteomes" id="UP000504608">
    <property type="component" value="Unplaced"/>
</dbReference>
<dbReference type="PANTHER" id="PTHR36318">
    <property type="entry name" value="OS06G0581300 PROTEIN"/>
    <property type="match status" value="1"/>
</dbReference>
<keyword evidence="1" id="KW-1185">Reference proteome</keyword>
<name>A0A6J1JWE9_CUCMA</name>
<gene>
    <name evidence="2" type="primary">LOC111488955</name>
</gene>
<dbReference type="InterPro" id="IPR009943">
    <property type="entry name" value="DUF1475"/>
</dbReference>